<feature type="region of interest" description="Disordered" evidence="1">
    <location>
        <begin position="483"/>
        <end position="561"/>
    </location>
</feature>
<proteinExistence type="predicted"/>
<evidence type="ECO:0000259" key="3">
    <source>
        <dbReference type="Pfam" id="PF20474"/>
    </source>
</evidence>
<feature type="compositionally biased region" description="Low complexity" evidence="1">
    <location>
        <begin position="541"/>
        <end position="561"/>
    </location>
</feature>
<feature type="compositionally biased region" description="Basic and acidic residues" evidence="1">
    <location>
        <begin position="250"/>
        <end position="263"/>
    </location>
</feature>
<evidence type="ECO:0000256" key="1">
    <source>
        <dbReference type="SAM" id="MobiDB-lite"/>
    </source>
</evidence>
<dbReference type="PANTHER" id="PTHR13526">
    <property type="entry name" value="TRANSCRIPTION FACTOR SPT20 HOMOLOG"/>
    <property type="match status" value="1"/>
</dbReference>
<feature type="compositionally biased region" description="Low complexity" evidence="1">
    <location>
        <begin position="1222"/>
        <end position="1251"/>
    </location>
</feature>
<feature type="region of interest" description="Disordered" evidence="1">
    <location>
        <begin position="384"/>
        <end position="405"/>
    </location>
</feature>
<evidence type="ECO:0000313" key="4">
    <source>
        <dbReference type="EMBL" id="KAL1551784.1"/>
    </source>
</evidence>
<dbReference type="Pfam" id="PF20474">
    <property type="entry name" value="PHL"/>
    <property type="match status" value="1"/>
</dbReference>
<feature type="region of interest" description="Disordered" evidence="1">
    <location>
        <begin position="246"/>
        <end position="267"/>
    </location>
</feature>
<dbReference type="Pfam" id="PF12090">
    <property type="entry name" value="Spt20_SEP"/>
    <property type="match status" value="1"/>
</dbReference>
<protein>
    <submittedName>
        <fullName evidence="4">Protein PHYTOCHROME-DEPENDENT LATE-FLOWERING-like</fullName>
    </submittedName>
</protein>
<organism evidence="4 5">
    <name type="scientific">Salvia divinorum</name>
    <name type="common">Maria pastora</name>
    <name type="synonym">Diviner's sage</name>
    <dbReference type="NCBI Taxonomy" id="28513"/>
    <lineage>
        <taxon>Eukaryota</taxon>
        <taxon>Viridiplantae</taxon>
        <taxon>Streptophyta</taxon>
        <taxon>Embryophyta</taxon>
        <taxon>Tracheophyta</taxon>
        <taxon>Spermatophyta</taxon>
        <taxon>Magnoliopsida</taxon>
        <taxon>eudicotyledons</taxon>
        <taxon>Gunneridae</taxon>
        <taxon>Pentapetalae</taxon>
        <taxon>asterids</taxon>
        <taxon>lamiids</taxon>
        <taxon>Lamiales</taxon>
        <taxon>Lamiaceae</taxon>
        <taxon>Nepetoideae</taxon>
        <taxon>Mentheae</taxon>
        <taxon>Salviinae</taxon>
        <taxon>Salvia</taxon>
        <taxon>Salvia subgen. Calosphace</taxon>
    </lineage>
</organism>
<feature type="compositionally biased region" description="Polar residues" evidence="1">
    <location>
        <begin position="511"/>
        <end position="521"/>
    </location>
</feature>
<feature type="domain" description="PHL" evidence="3">
    <location>
        <begin position="670"/>
        <end position="824"/>
    </location>
</feature>
<dbReference type="InterPro" id="IPR021950">
    <property type="entry name" value="Spt20"/>
</dbReference>
<feature type="domain" description="Spt20-like SEP" evidence="2">
    <location>
        <begin position="69"/>
        <end position="223"/>
    </location>
</feature>
<feature type="region of interest" description="Disordered" evidence="1">
    <location>
        <begin position="1201"/>
        <end position="1311"/>
    </location>
</feature>
<comment type="caution">
    <text evidence="4">The sequence shown here is derived from an EMBL/GenBank/DDBJ whole genome shotgun (WGS) entry which is preliminary data.</text>
</comment>
<keyword evidence="5" id="KW-1185">Reference proteome</keyword>
<evidence type="ECO:0000259" key="2">
    <source>
        <dbReference type="Pfam" id="PF12090"/>
    </source>
</evidence>
<name>A0ABD1H9I7_SALDI</name>
<dbReference type="EMBL" id="JBEAFC010000007">
    <property type="protein sequence ID" value="KAL1551784.1"/>
    <property type="molecule type" value="Genomic_DNA"/>
</dbReference>
<reference evidence="4 5" key="1">
    <citation type="submission" date="2024-06" db="EMBL/GenBank/DDBJ databases">
        <title>A chromosome level genome sequence of Diviner's sage (Salvia divinorum).</title>
        <authorList>
            <person name="Ford S.A."/>
            <person name="Ro D.-K."/>
            <person name="Ness R.W."/>
            <person name="Phillips M.A."/>
        </authorList>
    </citation>
    <scope>NUCLEOTIDE SEQUENCE [LARGE SCALE GENOMIC DNA]</scope>
    <source>
        <strain evidence="4">SAF-2024a</strain>
        <tissue evidence="4">Leaf</tissue>
    </source>
</reference>
<feature type="compositionally biased region" description="Low complexity" evidence="1">
    <location>
        <begin position="1147"/>
        <end position="1156"/>
    </location>
</feature>
<feature type="compositionally biased region" description="Polar residues" evidence="1">
    <location>
        <begin position="1279"/>
        <end position="1294"/>
    </location>
</feature>
<feature type="compositionally biased region" description="Polar residues" evidence="1">
    <location>
        <begin position="591"/>
        <end position="601"/>
    </location>
</feature>
<feature type="region of interest" description="Disordered" evidence="1">
    <location>
        <begin position="583"/>
        <end position="628"/>
    </location>
</feature>
<feature type="region of interest" description="Disordered" evidence="1">
    <location>
        <begin position="1130"/>
        <end position="1156"/>
    </location>
</feature>
<accession>A0ABD1H9I7</accession>
<dbReference type="InterPro" id="IPR046467">
    <property type="entry name" value="PHL_dom"/>
</dbReference>
<feature type="region of interest" description="Disordered" evidence="1">
    <location>
        <begin position="821"/>
        <end position="882"/>
    </location>
</feature>
<dbReference type="Proteomes" id="UP001567538">
    <property type="component" value="Unassembled WGS sequence"/>
</dbReference>
<feature type="compositionally biased region" description="Polar residues" evidence="1">
    <location>
        <begin position="828"/>
        <end position="880"/>
    </location>
</feature>
<feature type="compositionally biased region" description="Polar residues" evidence="1">
    <location>
        <begin position="1252"/>
        <end position="1261"/>
    </location>
</feature>
<sequence length="1311" mass="142568">MGISFKVSKTGRRFRPKPLPSNVAVLRAEDDELIDSPIAASKQKTDAASLSARKLGEARENRGITKSGDNEVSFTLKLFPDGYSIGKPIENESGNQTSIDVPKFLRPYDRASEALFSAIESGRLPGDILDDIPCKYIDGAIICEVRDYRKCFTEGVNVAPGESSPAINRVSLKMSLENIVKDIPAISENGWTYGDLMEVESRILKAIQPQLCLDPSPQLDKLSEDPVQNKLNLELRSMRRKRLRQISEANNHEKKASLDRVPESSRLGDAGTLVQQPAYENPNTQNNVSNAMLQLRSNSFGSDGSLLPSPMGSYQSKYTGGVSPRMMKDQRAGALLNATVGSPGGQDMMIPFADNIAASLHGKRENQDGQSSPLTNKKARLTHAGPEGNIHHFGSQMDTSHGSESHWKNTLMQQQSIGRVMQYANNGMQKFSQQAFEGSLNQEGGQMPFSVGQQGIRYNLKEEPVETDRLDKPDGRVAMGENELANIDSQQSRLQQRMPHQMMRSGFPQAPWNNLGQPLDSNSRKEDPFQKRKLVPSPHVSGSGLPQSPLSSRSGEFSSGSMGHQFGAVVTSGLVQKDKSAVTSVGVGGNPSFTSSANDSVPRQHHAQAAAKRRSNSLPKTPAMSGVGSPASVGNMSLPINASSPPVGSQTLGDQTTLERFSKIEMVAMRFQLNCKKGKVDEYPIRKPNAFSAQQLMSYFSNDSNNENLKDETCQMPLSKSLVGGSMNVCKIRILNFIQTERILQGNTFQVVPKSRTRMIMSEKPYDGAVAIHIGEIEDADYLAAEDYLPTLPNTHMADLLAAQYSLLMTREGYHMEDHVQPKPIRMNPNSGTQPNTPGISPTSAAAEMQQFSEGVSLQQSSDVAKPSNSGNSTSSQNLQGLRVLPPGSAQAIQMSQGLLPGVSVSSRPQQPEQLPPMQQQPQQPQQHPQFQRMLPTNSMQHLNNIAQNANMQLGPHATNKTTALQFQMMQQQQQSQLLQPPQQQQLAMQRKMMPGLGNVGMGNIGNNMVGLGVGGLGNVMGIGGARGVSGSGISAPMGSMSTIGNMNQNPMSLTSATSLTNAIRSGTLTPQQQAFMKMRMGNQNRANLLGNPQSSIGGIPGARQMHPGSNLSMLSPAALNRASMNQMQRTAMGPPKVPGMNPYMNQQQQQQHQLQQQQQQLHLQQQQQQQQLQMQQQQQQQQQQQMQQQLQQQQLQQQPQTQQQETTSPLQAVVSPPPVGSPSSVGIPHQMTQQQQQQQQQQASPQQMSQRTPMSPQLSSGAIHPMSAGNPEACPASPQLSSQTMGSVGSIANSPMELQGVNKGNSVNNV</sequence>
<feature type="region of interest" description="Disordered" evidence="1">
    <location>
        <begin position="902"/>
        <end position="930"/>
    </location>
</feature>
<dbReference type="PANTHER" id="PTHR13526:SF8">
    <property type="entry name" value="TRANSCRIPTION FACTOR SPT20 HOMOLOG"/>
    <property type="match status" value="1"/>
</dbReference>
<feature type="compositionally biased region" description="Low complexity" evidence="1">
    <location>
        <begin position="909"/>
        <end position="930"/>
    </location>
</feature>
<feature type="compositionally biased region" description="Basic residues" evidence="1">
    <location>
        <begin position="603"/>
        <end position="615"/>
    </location>
</feature>
<evidence type="ECO:0000313" key="5">
    <source>
        <dbReference type="Proteomes" id="UP001567538"/>
    </source>
</evidence>
<dbReference type="InterPro" id="IPR046468">
    <property type="entry name" value="Spt20-like_SEP"/>
</dbReference>
<gene>
    <name evidence="4" type="ORF">AAHA92_19584</name>
</gene>